<name>A0ABW1SE01_9PROT</name>
<organism evidence="2 3">
    <name type="scientific">Ponticaulis profundi</name>
    <dbReference type="NCBI Taxonomy" id="2665222"/>
    <lineage>
        <taxon>Bacteria</taxon>
        <taxon>Pseudomonadati</taxon>
        <taxon>Pseudomonadota</taxon>
        <taxon>Alphaproteobacteria</taxon>
        <taxon>Hyphomonadales</taxon>
        <taxon>Hyphomonadaceae</taxon>
        <taxon>Ponticaulis</taxon>
    </lineage>
</organism>
<protein>
    <recommendedName>
        <fullName evidence="4">Spore coat protein U domain-containing protein</fullName>
    </recommendedName>
</protein>
<proteinExistence type="predicted"/>
<dbReference type="EMBL" id="JBHSSW010000045">
    <property type="protein sequence ID" value="MFC6199507.1"/>
    <property type="molecule type" value="Genomic_DNA"/>
</dbReference>
<feature type="chain" id="PRO_5045653808" description="Spore coat protein U domain-containing protein" evidence="1">
    <location>
        <begin position="21"/>
        <end position="199"/>
    </location>
</feature>
<keyword evidence="1" id="KW-0732">Signal</keyword>
<dbReference type="RefSeq" id="WP_377380605.1">
    <property type="nucleotide sequence ID" value="NZ_JBHSSW010000045.1"/>
</dbReference>
<evidence type="ECO:0008006" key="4">
    <source>
        <dbReference type="Google" id="ProtNLM"/>
    </source>
</evidence>
<reference evidence="3" key="1">
    <citation type="journal article" date="2019" name="Int. J. Syst. Evol. Microbiol.">
        <title>The Global Catalogue of Microorganisms (GCM) 10K type strain sequencing project: providing services to taxonomists for standard genome sequencing and annotation.</title>
        <authorList>
            <consortium name="The Broad Institute Genomics Platform"/>
            <consortium name="The Broad Institute Genome Sequencing Center for Infectious Disease"/>
            <person name="Wu L."/>
            <person name="Ma J."/>
        </authorList>
    </citation>
    <scope>NUCLEOTIDE SEQUENCE [LARGE SCALE GENOMIC DNA]</scope>
    <source>
        <strain evidence="3">CGMCC-1.15741</strain>
    </source>
</reference>
<evidence type="ECO:0000313" key="2">
    <source>
        <dbReference type="EMBL" id="MFC6199507.1"/>
    </source>
</evidence>
<comment type="caution">
    <text evidence="2">The sequence shown here is derived from an EMBL/GenBank/DDBJ whole genome shotgun (WGS) entry which is preliminary data.</text>
</comment>
<dbReference type="Proteomes" id="UP001596303">
    <property type="component" value="Unassembled WGS sequence"/>
</dbReference>
<keyword evidence="3" id="KW-1185">Reference proteome</keyword>
<evidence type="ECO:0000256" key="1">
    <source>
        <dbReference type="SAM" id="SignalP"/>
    </source>
</evidence>
<accession>A0ABW1SE01</accession>
<sequence length="199" mass="19927">MKRVLLAAVAASFLAAPAIAASSDSTTITLDGSVADTCLIGTAATSSLTNVTPTTETDLDITALADAGTALIQDAAATVTFANSYCNYAHSFGFQAANGALAYDSSVTVTPSSGTFLQQVGYTATLDWSELASPLSISSTNDTSASASGSAVNDTTTATGAFRGDLVFTVDLDETTSASIPLLSGGYSETFTLSLGATL</sequence>
<evidence type="ECO:0000313" key="3">
    <source>
        <dbReference type="Proteomes" id="UP001596303"/>
    </source>
</evidence>
<gene>
    <name evidence="2" type="ORF">ACFQDM_15590</name>
</gene>
<feature type="signal peptide" evidence="1">
    <location>
        <begin position="1"/>
        <end position="20"/>
    </location>
</feature>